<feature type="region of interest" description="Disordered" evidence="4">
    <location>
        <begin position="384"/>
        <end position="524"/>
    </location>
</feature>
<dbReference type="Proteomes" id="UP000664991">
    <property type="component" value="Unassembled WGS sequence"/>
</dbReference>
<dbReference type="EMBL" id="JAEMGP010000009">
    <property type="protein sequence ID" value="KAG5205045.1"/>
    <property type="molecule type" value="Genomic_DNA"/>
</dbReference>
<dbReference type="GO" id="GO:0005655">
    <property type="term" value="C:nucleolar ribonuclease P complex"/>
    <property type="evidence" value="ECO:0007669"/>
    <property type="project" value="InterPro"/>
</dbReference>
<protein>
    <submittedName>
        <fullName evidence="8">Uncharacterized protein</fullName>
    </submittedName>
</protein>
<reference evidence="8 9" key="1">
    <citation type="submission" date="2020-12" db="EMBL/GenBank/DDBJ databases">
        <title>De novo assembly of Tibetan sheep genome.</title>
        <authorList>
            <person name="Li X."/>
        </authorList>
    </citation>
    <scope>NUCLEOTIDE SEQUENCE [LARGE SCALE GENOMIC DNA]</scope>
    <source>
        <tissue evidence="8">Heart</tissue>
    </source>
</reference>
<feature type="domain" description="POPLD" evidence="6">
    <location>
        <begin position="1049"/>
        <end position="1140"/>
    </location>
</feature>
<comment type="caution">
    <text evidence="8">The sequence shown here is derived from an EMBL/GenBank/DDBJ whole genome shotgun (WGS) entry which is preliminary data.</text>
</comment>
<feature type="compositionally biased region" description="Acidic residues" evidence="4">
    <location>
        <begin position="395"/>
        <end position="404"/>
    </location>
</feature>
<comment type="subcellular location">
    <subcellularLocation>
        <location evidence="1">Nucleus</location>
    </subcellularLocation>
</comment>
<proteinExistence type="predicted"/>
<keyword evidence="3" id="KW-0539">Nucleus</keyword>
<feature type="region of interest" description="Disordered" evidence="4">
    <location>
        <begin position="790"/>
        <end position="834"/>
    </location>
</feature>
<dbReference type="GO" id="GO:0001682">
    <property type="term" value="P:tRNA 5'-leader removal"/>
    <property type="evidence" value="ECO:0007669"/>
    <property type="project" value="InterPro"/>
</dbReference>
<sequence>MGCSSSALNKAGDGNRLRNATEESESCFVQPKPRALGRESTLCGKVQKESLPPLDKLKISATSTANGVQSLPEQPLAKETADPPGATEETQSLQGPKGSEPPQPGGKDGAPGAEGKEEDAEAVTEAPPLKGSAETEPLGAEAENLPLITAGERDSPGAVEGTEDPQAAGEMTPLGTAERVPLETAREPGSQEAGGKGERSQLPETVPKETESPEMLEGSQPVETAETQHLQETVGEDEQSQLVETVPKENASLEVSDGSQSVGAERKKQPQETLGKDEQPQLRETIPREHGGPEVSDGSQSEGAEEEKQPQETLGKDEQPQLRETILREHGGPEVLDSSRCVETAVKADSLHKTAEGPGNMQKLQPEGTVESMEHLVEMARKIHTNEEDQHIEGETGETVETEMESEKVSEAAETKEEETGEAMDLSAATQIEMSNAKERKHAKKMRNQPTNVTLSSGFVADSGVKHHNGGGKPFQSQKESHPGTSRQRQTRMTHRPLPESDAKEQPSSRVTFRKKGGWKAGPEGTSQEIPKYITASTFAQARAAEISAMLKAVTQKSSNSLVFQTLPRHMRRRAMSHNVKRLPRRLREIAQKEAEKAVHQKKEHSKNKCHKARRCHINRILEFNRRQKKNKWLETHIWHAKRFHMVKRWGYCLGERPTVKSHRACYRAMTSRCLLQDLSYYCCLELEGKEEEILKALSSMCSIDTGLTFAAVHCLSGKCQGSVMLYRANKYPLEMLGPVTFMWKAQGTPGDTSESRQLWIWLHPALKQDILEEIKAVCQCMEPTKTTVRTPDPLLTPSQEKSQVDLPEEKVGKKRKWKDDGENAQPVKKVIGDGTRDPLQPYSWLSPATGIVIRDLTMEMNRFRLIGPLSHSILTEALKAASIHTEGEDTEKTPHRWWIETCKNPDSVSLHRRQEAIFELLGGITSPAEIPAGTILGLTVGDPRINLPQKRSKVLPNPEKCQDNEKVRQLLLEGVPVECSHSFLWNQDICKSVTENKISDQELNRRRSELLVPGSQLFLGPHESKVPILLIQQPGKVTGDDQRGWGSGWDVLLPKGWGMAFWIPFIYRGARVGGLKETLVHSQYKRSPNVPDDFPDCPAGVLFAEEQAKHLLEKYKRRPPAKRPNYVKLGTLAPFYCPWEQLTQDWESRVQAPEELPAASSPSGGESGSSRDGVPHVPEPGRTAQLSDDQGTPLRDSSEPEGVMDTDCPAGVGTEEAASQSAASSPVCVLRSRRLLRQLSAWCGPRPGGRQATQRAGRGQQGLTGEACLAVLDGFPRALVWVRLVLLGKGSPGPHTLICVPAEEDRLQLGRDRLYHGPQEPKHSDPFKSQIREQKEKKKLEKRLNRGRAVSEGLAEGSPAAGPQPLTPGLWSGPLPVVTSHCSRVLLGFVTQGDFSMAVGCGEALGFVSLTGLLDMLSRQPGLDRGLVLLRPPASLQYRFARITIEV</sequence>
<feature type="compositionally biased region" description="Polar residues" evidence="4">
    <location>
        <begin position="221"/>
        <end position="231"/>
    </location>
</feature>
<dbReference type="PANTHER" id="PTHR22731:SF3">
    <property type="entry name" value="RIBONUCLEASES P_MRP PROTEIN SUBUNIT POP1"/>
    <property type="match status" value="1"/>
</dbReference>
<dbReference type="Pfam" id="PF06978">
    <property type="entry name" value="POP1_N"/>
    <property type="match status" value="1"/>
</dbReference>
<feature type="domain" description="Pop1 N-terminal" evidence="5">
    <location>
        <begin position="601"/>
        <end position="689"/>
    </location>
</feature>
<evidence type="ECO:0000256" key="2">
    <source>
        <dbReference type="ARBA" id="ARBA00022694"/>
    </source>
</evidence>
<evidence type="ECO:0000256" key="4">
    <source>
        <dbReference type="SAM" id="MobiDB-lite"/>
    </source>
</evidence>
<feature type="region of interest" description="Disordered" evidence="4">
    <location>
        <begin position="1"/>
        <end position="367"/>
    </location>
</feature>
<evidence type="ECO:0000259" key="7">
    <source>
        <dbReference type="Pfam" id="PF22770"/>
    </source>
</evidence>
<feature type="compositionally biased region" description="Basic and acidic residues" evidence="4">
    <location>
        <begin position="195"/>
        <end position="211"/>
    </location>
</feature>
<dbReference type="InterPro" id="IPR055079">
    <property type="entry name" value="POP1_C"/>
</dbReference>
<dbReference type="Pfam" id="PF22770">
    <property type="entry name" value="POP1_C"/>
    <property type="match status" value="1"/>
</dbReference>
<feature type="compositionally biased region" description="Low complexity" evidence="4">
    <location>
        <begin position="1161"/>
        <end position="1171"/>
    </location>
</feature>
<feature type="compositionally biased region" description="Polar residues" evidence="4">
    <location>
        <begin position="60"/>
        <end position="72"/>
    </location>
</feature>
<dbReference type="InterPro" id="IPR009723">
    <property type="entry name" value="Pop1_N"/>
</dbReference>
<gene>
    <name evidence="8" type="ORF">JEQ12_019490</name>
</gene>
<dbReference type="InterPro" id="IPR039182">
    <property type="entry name" value="Pop1"/>
</dbReference>
<evidence type="ECO:0000256" key="3">
    <source>
        <dbReference type="ARBA" id="ARBA00023242"/>
    </source>
</evidence>
<feature type="domain" description="POP1 C-terminal" evidence="7">
    <location>
        <begin position="1279"/>
        <end position="1448"/>
    </location>
</feature>
<name>A0A836ACN5_SHEEP</name>
<feature type="compositionally biased region" description="Polar residues" evidence="4">
    <location>
        <begin position="475"/>
        <end position="488"/>
    </location>
</feature>
<organism evidence="8 9">
    <name type="scientific">Ovis aries</name>
    <name type="common">Sheep</name>
    <dbReference type="NCBI Taxonomy" id="9940"/>
    <lineage>
        <taxon>Eukaryota</taxon>
        <taxon>Metazoa</taxon>
        <taxon>Chordata</taxon>
        <taxon>Craniata</taxon>
        <taxon>Vertebrata</taxon>
        <taxon>Euteleostomi</taxon>
        <taxon>Mammalia</taxon>
        <taxon>Eutheria</taxon>
        <taxon>Laurasiatheria</taxon>
        <taxon>Artiodactyla</taxon>
        <taxon>Ruminantia</taxon>
        <taxon>Pecora</taxon>
        <taxon>Bovidae</taxon>
        <taxon>Caprinae</taxon>
        <taxon>Ovis</taxon>
    </lineage>
</organism>
<keyword evidence="2" id="KW-0819">tRNA processing</keyword>
<evidence type="ECO:0000259" key="6">
    <source>
        <dbReference type="Pfam" id="PF08170"/>
    </source>
</evidence>
<dbReference type="GO" id="GO:0000172">
    <property type="term" value="C:ribonuclease MRP complex"/>
    <property type="evidence" value="ECO:0007669"/>
    <property type="project" value="InterPro"/>
</dbReference>
<feature type="compositionally biased region" description="Basic and acidic residues" evidence="4">
    <location>
        <begin position="808"/>
        <end position="822"/>
    </location>
</feature>
<feature type="compositionally biased region" description="Basic and acidic residues" evidence="4">
    <location>
        <begin position="1315"/>
        <end position="1345"/>
    </location>
</feature>
<evidence type="ECO:0000256" key="1">
    <source>
        <dbReference type="ARBA" id="ARBA00004123"/>
    </source>
</evidence>
<feature type="region of interest" description="Disordered" evidence="4">
    <location>
        <begin position="1315"/>
        <end position="1365"/>
    </location>
</feature>
<feature type="compositionally biased region" description="Polar residues" evidence="4">
    <location>
        <begin position="448"/>
        <end position="457"/>
    </location>
</feature>
<dbReference type="PANTHER" id="PTHR22731">
    <property type="entry name" value="RIBONUCLEASES P/MRP PROTEIN SUBUNIT POP1"/>
    <property type="match status" value="1"/>
</dbReference>
<feature type="compositionally biased region" description="Basic and acidic residues" evidence="4">
    <location>
        <begin position="306"/>
        <end position="332"/>
    </location>
</feature>
<accession>A0A836ACN5</accession>
<feature type="compositionally biased region" description="Basic and acidic residues" evidence="4">
    <location>
        <begin position="497"/>
        <end position="507"/>
    </location>
</feature>
<evidence type="ECO:0000313" key="8">
    <source>
        <dbReference type="EMBL" id="KAG5205045.1"/>
    </source>
</evidence>
<evidence type="ECO:0000259" key="5">
    <source>
        <dbReference type="Pfam" id="PF06978"/>
    </source>
</evidence>
<feature type="compositionally biased region" description="Basic and acidic residues" evidence="4">
    <location>
        <begin position="264"/>
        <end position="292"/>
    </location>
</feature>
<dbReference type="Pfam" id="PF08170">
    <property type="entry name" value="POPLD"/>
    <property type="match status" value="1"/>
</dbReference>
<feature type="region of interest" description="Disordered" evidence="4">
    <location>
        <begin position="1153"/>
        <end position="1224"/>
    </location>
</feature>
<feature type="compositionally biased region" description="Basic and acidic residues" evidence="4">
    <location>
        <begin position="384"/>
        <end position="394"/>
    </location>
</feature>
<dbReference type="InterPro" id="IPR012590">
    <property type="entry name" value="POPLD_dom"/>
</dbReference>
<feature type="compositionally biased region" description="Basic and acidic residues" evidence="4">
    <location>
        <begin position="405"/>
        <end position="415"/>
    </location>
</feature>
<evidence type="ECO:0000313" key="9">
    <source>
        <dbReference type="Proteomes" id="UP000664991"/>
    </source>
</evidence>